<dbReference type="GO" id="GO:0000045">
    <property type="term" value="P:autophagosome assembly"/>
    <property type="evidence" value="ECO:0007669"/>
    <property type="project" value="TreeGrafter"/>
</dbReference>
<sequence length="372" mass="43898">MYSTYYKYGNPKIKKRSIPEKIGEGTYGCIYKPSLECVNNEYNILDYDNLVGKYGDLESNKEELKSTELIEKIDPKNEFHLPTPILCKPKTSGIDFHTCDVKVNNGSLLVMHNGGYDLSNFCKNYLMTWLKTNKISIFLKEFSKLFYGLIVFKKKGIIHYDLKPQNILFNPEKNRIVYIDFGLMTKKNSIINDGKMGYEGSFHWSYPLDNYYLNKKHYDEFMGESMENKKMYADVFLKKINGQEIKDKMIDDKLKIHHPRAFVSFFKDINYGNNLLKIEKTDIDIFFNTLINYRGTYDEFADKTVDTIDIYGLGMTLQFVINILFDKGIIKKELFNELTILSYSMYNFNFEERMDNPELLYKMYNKIIKKYV</sequence>
<protein>
    <recommendedName>
        <fullName evidence="5">Protein kinase domain-containing protein</fullName>
    </recommendedName>
</protein>
<keyword evidence="2" id="KW-0547">Nucleotide-binding</keyword>
<dbReference type="InterPro" id="IPR045269">
    <property type="entry name" value="Atg1-like"/>
</dbReference>
<dbReference type="InterPro" id="IPR011009">
    <property type="entry name" value="Kinase-like_dom_sf"/>
</dbReference>
<keyword evidence="4" id="KW-0067">ATP-binding</keyword>
<dbReference type="GO" id="GO:0005524">
    <property type="term" value="F:ATP binding"/>
    <property type="evidence" value="ECO:0007669"/>
    <property type="project" value="UniProtKB-KW"/>
</dbReference>
<proteinExistence type="predicted"/>
<organism evidence="6">
    <name type="scientific">viral metagenome</name>
    <dbReference type="NCBI Taxonomy" id="1070528"/>
    <lineage>
        <taxon>unclassified sequences</taxon>
        <taxon>metagenomes</taxon>
        <taxon>organismal metagenomes</taxon>
    </lineage>
</organism>
<keyword evidence="1" id="KW-0808">Transferase</keyword>
<accession>A0A6C0H5A2</accession>
<dbReference type="EMBL" id="MN739881">
    <property type="protein sequence ID" value="QHT75724.1"/>
    <property type="molecule type" value="Genomic_DNA"/>
</dbReference>
<dbReference type="PANTHER" id="PTHR24348:SF22">
    <property type="entry name" value="NON-SPECIFIC SERINE_THREONINE PROTEIN KINASE"/>
    <property type="match status" value="1"/>
</dbReference>
<dbReference type="PROSITE" id="PS50011">
    <property type="entry name" value="PROTEIN_KINASE_DOM"/>
    <property type="match status" value="1"/>
</dbReference>
<evidence type="ECO:0000313" key="6">
    <source>
        <dbReference type="EMBL" id="QHT75724.1"/>
    </source>
</evidence>
<evidence type="ECO:0000256" key="2">
    <source>
        <dbReference type="ARBA" id="ARBA00022741"/>
    </source>
</evidence>
<dbReference type="InterPro" id="IPR008271">
    <property type="entry name" value="Ser/Thr_kinase_AS"/>
</dbReference>
<dbReference type="PROSITE" id="PS00108">
    <property type="entry name" value="PROTEIN_KINASE_ST"/>
    <property type="match status" value="1"/>
</dbReference>
<dbReference type="GO" id="GO:0000407">
    <property type="term" value="C:phagophore assembly site"/>
    <property type="evidence" value="ECO:0007669"/>
    <property type="project" value="TreeGrafter"/>
</dbReference>
<keyword evidence="3" id="KW-0418">Kinase</keyword>
<name>A0A6C0H5A2_9ZZZZ</name>
<dbReference type="AlphaFoldDB" id="A0A6C0H5A2"/>
<reference evidence="6" key="1">
    <citation type="journal article" date="2020" name="Nature">
        <title>Giant virus diversity and host interactions through global metagenomics.</title>
        <authorList>
            <person name="Schulz F."/>
            <person name="Roux S."/>
            <person name="Paez-Espino D."/>
            <person name="Jungbluth S."/>
            <person name="Walsh D.A."/>
            <person name="Denef V.J."/>
            <person name="McMahon K.D."/>
            <person name="Konstantinidis K.T."/>
            <person name="Eloe-Fadrosh E.A."/>
            <person name="Kyrpides N.C."/>
            <person name="Woyke T."/>
        </authorList>
    </citation>
    <scope>NUCLEOTIDE SEQUENCE</scope>
    <source>
        <strain evidence="6">GVMAG-M-3300023179-71</strain>
    </source>
</reference>
<dbReference type="GO" id="GO:0010506">
    <property type="term" value="P:regulation of autophagy"/>
    <property type="evidence" value="ECO:0007669"/>
    <property type="project" value="InterPro"/>
</dbReference>
<dbReference type="Gene3D" id="1.10.510.10">
    <property type="entry name" value="Transferase(Phosphotransferase) domain 1"/>
    <property type="match status" value="1"/>
</dbReference>
<evidence type="ECO:0000259" key="5">
    <source>
        <dbReference type="PROSITE" id="PS50011"/>
    </source>
</evidence>
<evidence type="ECO:0000256" key="3">
    <source>
        <dbReference type="ARBA" id="ARBA00022777"/>
    </source>
</evidence>
<dbReference type="GO" id="GO:0005829">
    <property type="term" value="C:cytosol"/>
    <property type="evidence" value="ECO:0007669"/>
    <property type="project" value="TreeGrafter"/>
</dbReference>
<dbReference type="PANTHER" id="PTHR24348">
    <property type="entry name" value="SERINE/THREONINE-PROTEIN KINASE UNC-51-RELATED"/>
    <property type="match status" value="1"/>
</dbReference>
<dbReference type="GO" id="GO:0005776">
    <property type="term" value="C:autophagosome"/>
    <property type="evidence" value="ECO:0007669"/>
    <property type="project" value="TreeGrafter"/>
</dbReference>
<dbReference type="SUPFAM" id="SSF56112">
    <property type="entry name" value="Protein kinase-like (PK-like)"/>
    <property type="match status" value="1"/>
</dbReference>
<dbReference type="GO" id="GO:0016020">
    <property type="term" value="C:membrane"/>
    <property type="evidence" value="ECO:0007669"/>
    <property type="project" value="TreeGrafter"/>
</dbReference>
<evidence type="ECO:0000256" key="1">
    <source>
        <dbReference type="ARBA" id="ARBA00022679"/>
    </source>
</evidence>
<dbReference type="GO" id="GO:0004674">
    <property type="term" value="F:protein serine/threonine kinase activity"/>
    <property type="evidence" value="ECO:0007669"/>
    <property type="project" value="InterPro"/>
</dbReference>
<dbReference type="InterPro" id="IPR000719">
    <property type="entry name" value="Prot_kinase_dom"/>
</dbReference>
<evidence type="ECO:0000256" key="4">
    <source>
        <dbReference type="ARBA" id="ARBA00022840"/>
    </source>
</evidence>
<feature type="domain" description="Protein kinase" evidence="5">
    <location>
        <begin position="16"/>
        <end position="368"/>
    </location>
</feature>